<dbReference type="EMBL" id="RIZI01000099">
    <property type="protein sequence ID" value="RNF71053.1"/>
    <property type="molecule type" value="Genomic_DNA"/>
</dbReference>
<accession>A0A3M8RRR9</accession>
<organism evidence="1">
    <name type="scientific">Acidithiobacillus sulfuriphilus</name>
    <dbReference type="NCBI Taxonomy" id="1867749"/>
    <lineage>
        <taxon>Bacteria</taxon>
        <taxon>Pseudomonadati</taxon>
        <taxon>Pseudomonadota</taxon>
        <taxon>Acidithiobacillia</taxon>
        <taxon>Acidithiobacillales</taxon>
        <taxon>Acidithiobacillaceae</taxon>
        <taxon>Acidithiobacillus</taxon>
    </lineage>
</organism>
<sequence length="89" mass="9710">MELDHRAREAIEDIINRREGIASMQSQLKEDIKAVAAYLAVKPAQVSRIIGLVERERAKGDVLDAERDVIDAAASLIPLMGQEALKATG</sequence>
<dbReference type="OrthoDB" id="5296579at2"/>
<dbReference type="RefSeq" id="WP_123101632.1">
    <property type="nucleotide sequence ID" value="NZ_CP127527.1"/>
</dbReference>
<dbReference type="AlphaFoldDB" id="A0A3M8RRR9"/>
<protein>
    <submittedName>
        <fullName evidence="1">Uncharacterized protein</fullName>
    </submittedName>
</protein>
<name>A0A3M8RRR9_9PROT</name>
<comment type="caution">
    <text evidence="1">The sequence shown here is derived from an EMBL/GenBank/DDBJ whole genome shotgun (WGS) entry which is preliminary data.</text>
</comment>
<evidence type="ECO:0000313" key="1">
    <source>
        <dbReference type="EMBL" id="RNF71053.1"/>
    </source>
</evidence>
<reference evidence="1" key="1">
    <citation type="submission" date="2018-10" db="EMBL/GenBank/DDBJ databases">
        <title>Acidithiobacillus sulfuriphilus sp. nov.: an extremely acidophilic sulfur-oxidizing chemolithotroph isolated from a neutral pH environment.</title>
        <authorList>
            <person name="Falagan C."/>
            <person name="Moya-Beltran A."/>
            <person name="Quatrini R."/>
            <person name="Johnson D.B."/>
        </authorList>
    </citation>
    <scope>NUCLEOTIDE SEQUENCE [LARGE SCALE GENOMIC DNA]</scope>
    <source>
        <strain evidence="1">CJ-2</strain>
    </source>
</reference>
<gene>
    <name evidence="1" type="ORF">EC580_01730</name>
</gene>
<proteinExistence type="predicted"/>